<gene>
    <name evidence="1" type="ORF">ACBP88_12790</name>
</gene>
<name>A0ABV4IEN6_9BURK</name>
<dbReference type="RefSeq" id="WP_370893102.1">
    <property type="nucleotide sequence ID" value="NZ_JBGJLR010000015.1"/>
</dbReference>
<protein>
    <submittedName>
        <fullName evidence="1">Uncharacterized protein</fullName>
    </submittedName>
</protein>
<organism evidence="1 2">
    <name type="scientific">Comamonas jiangduensis</name>
    <dbReference type="NCBI Taxonomy" id="1194168"/>
    <lineage>
        <taxon>Bacteria</taxon>
        <taxon>Pseudomonadati</taxon>
        <taxon>Pseudomonadota</taxon>
        <taxon>Betaproteobacteria</taxon>
        <taxon>Burkholderiales</taxon>
        <taxon>Comamonadaceae</taxon>
        <taxon>Comamonas</taxon>
    </lineage>
</organism>
<sequence length="399" mass="41842">MQSSRSPKDTSVKFFTSEMVGAPSLSEAAGTLIGVLSACLVNGFGMQQVSSFVVTQGLGQITVPVATGWKRMCVIDVAGCTDASYNGEYKLTQVSADGLRVSFPIDAPDGTVLGAAITVKLAPAGWLLRFADPATNKAVYMPGTPQWAGHCLRVQDPQGTHSFVRGYESMSDVDTGLGMFPTTAQVATSAWSKASGTARPARWLVVADERLMYVGLMPVVSSTESRVASPMRWFGRFDALNASDMHAVSVSVQLDTLSFASESWHSGAASLCTAAVSKNIWVARSLDGAIMSQGAFVSLLAPYAAASGEDGYCGSATGVGVGNLVGAQKFLRVAVGSYPRAKMPAIMHLMHTGVEVLTPGPAVVDIGGRLHWLFAGSSASGTNAEWRRICAIDVEGPWS</sequence>
<dbReference type="EMBL" id="JBGJLR010000015">
    <property type="protein sequence ID" value="MEZ2740311.1"/>
    <property type="molecule type" value="Genomic_DNA"/>
</dbReference>
<accession>A0ABV4IEN6</accession>
<proteinExistence type="predicted"/>
<comment type="caution">
    <text evidence="1">The sequence shown here is derived from an EMBL/GenBank/DDBJ whole genome shotgun (WGS) entry which is preliminary data.</text>
</comment>
<evidence type="ECO:0000313" key="2">
    <source>
        <dbReference type="Proteomes" id="UP001567350"/>
    </source>
</evidence>
<evidence type="ECO:0000313" key="1">
    <source>
        <dbReference type="EMBL" id="MEZ2740311.1"/>
    </source>
</evidence>
<dbReference type="Proteomes" id="UP001567350">
    <property type="component" value="Unassembled WGS sequence"/>
</dbReference>
<keyword evidence="2" id="KW-1185">Reference proteome</keyword>
<reference evidence="1 2" key="1">
    <citation type="submission" date="2024-08" db="EMBL/GenBank/DDBJ databases">
        <authorList>
            <person name="Feng Z."/>
            <person name="Ronholm J."/>
        </authorList>
    </citation>
    <scope>NUCLEOTIDE SEQUENCE [LARGE SCALE GENOMIC DNA]</scope>
    <source>
        <strain evidence="1 2">4-AB0-8</strain>
    </source>
</reference>